<accession>F0V2B5</accession>
<dbReference type="KEGG" id="msk:MSUIS_07030"/>
<reference evidence="1 2" key="1">
    <citation type="journal article" date="2011" name="J. Bacteriol.">
        <title>Complete genome sequence of the hemotrophic Mycoplasma suis strain KI3806.</title>
        <authorList>
            <person name="Oehlerking J."/>
            <person name="Kube M."/>
            <person name="Felder K.M."/>
            <person name="Matter D."/>
            <person name="Wittenbrink M.M."/>
            <person name="Schwarzenbach S."/>
            <person name="Kramer M.M."/>
            <person name="Hoelzle K."/>
            <person name="Hoelzle L.E."/>
        </authorList>
    </citation>
    <scope>NUCLEOTIDE SEQUENCE [LARGE SCALE GENOMIC DNA]</scope>
    <source>
        <strain evidence="2">KI_3806</strain>
    </source>
</reference>
<dbReference type="EMBL" id="FQ790233">
    <property type="protein sequence ID" value="CBZ40796.1"/>
    <property type="molecule type" value="Genomic_DNA"/>
</dbReference>
<proteinExistence type="predicted"/>
<protein>
    <submittedName>
        <fullName evidence="1">Uncharacterized protein</fullName>
    </submittedName>
</protein>
<dbReference type="HOGENOM" id="CLU_3330464_0_0_14"/>
<organism evidence="1 2">
    <name type="scientific">Mycoplasma suis (strain KI_3806)</name>
    <dbReference type="NCBI Taxonomy" id="708248"/>
    <lineage>
        <taxon>Bacteria</taxon>
        <taxon>Bacillati</taxon>
        <taxon>Mycoplasmatota</taxon>
        <taxon>Mollicutes</taxon>
        <taxon>Mycoplasmataceae</taxon>
        <taxon>Mycoplasma</taxon>
    </lineage>
</organism>
<sequence>MTLKKMRINKYIFTNLLGGAFKINHNLDNELIVSEERS</sequence>
<dbReference type="AlphaFoldDB" id="F0V2B5"/>
<gene>
    <name evidence="1" type="ORF">MSUIS_07030</name>
</gene>
<evidence type="ECO:0000313" key="1">
    <source>
        <dbReference type="EMBL" id="CBZ40796.1"/>
    </source>
</evidence>
<dbReference type="Proteomes" id="UP000008645">
    <property type="component" value="Chromosome"/>
</dbReference>
<evidence type="ECO:0000313" key="2">
    <source>
        <dbReference type="Proteomes" id="UP000008645"/>
    </source>
</evidence>
<name>F0V2B5_MYCS3</name>